<gene>
    <name evidence="1" type="ORF">RHMOL_Rhmol05G0278700</name>
</gene>
<evidence type="ECO:0000313" key="2">
    <source>
        <dbReference type="Proteomes" id="UP001062846"/>
    </source>
</evidence>
<sequence>MLALEGDYSSATIIICGGSQYNAYLNQNIYEPAQGTCGRIVATNPNPFWEMDTMPLVQNVGDMVMLPTGDVIIINGA</sequence>
<protein>
    <submittedName>
        <fullName evidence="1">Uncharacterized protein</fullName>
    </submittedName>
</protein>
<evidence type="ECO:0000313" key="1">
    <source>
        <dbReference type="EMBL" id="KAI8556746.1"/>
    </source>
</evidence>
<name>A0ACC0NV16_RHOML</name>
<organism evidence="1 2">
    <name type="scientific">Rhododendron molle</name>
    <name type="common">Chinese azalea</name>
    <name type="synonym">Azalea mollis</name>
    <dbReference type="NCBI Taxonomy" id="49168"/>
    <lineage>
        <taxon>Eukaryota</taxon>
        <taxon>Viridiplantae</taxon>
        <taxon>Streptophyta</taxon>
        <taxon>Embryophyta</taxon>
        <taxon>Tracheophyta</taxon>
        <taxon>Spermatophyta</taxon>
        <taxon>Magnoliopsida</taxon>
        <taxon>eudicotyledons</taxon>
        <taxon>Gunneridae</taxon>
        <taxon>Pentapetalae</taxon>
        <taxon>asterids</taxon>
        <taxon>Ericales</taxon>
        <taxon>Ericaceae</taxon>
        <taxon>Ericoideae</taxon>
        <taxon>Rhodoreae</taxon>
        <taxon>Rhododendron</taxon>
    </lineage>
</organism>
<dbReference type="EMBL" id="CM046392">
    <property type="protein sequence ID" value="KAI8556746.1"/>
    <property type="molecule type" value="Genomic_DNA"/>
</dbReference>
<comment type="caution">
    <text evidence="1">The sequence shown here is derived from an EMBL/GenBank/DDBJ whole genome shotgun (WGS) entry which is preliminary data.</text>
</comment>
<proteinExistence type="predicted"/>
<accession>A0ACC0NV16</accession>
<reference evidence="1" key="1">
    <citation type="submission" date="2022-02" db="EMBL/GenBank/DDBJ databases">
        <title>Plant Genome Project.</title>
        <authorList>
            <person name="Zhang R.-G."/>
        </authorList>
    </citation>
    <scope>NUCLEOTIDE SEQUENCE</scope>
    <source>
        <strain evidence="1">AT1</strain>
    </source>
</reference>
<keyword evidence="2" id="KW-1185">Reference proteome</keyword>
<dbReference type="Proteomes" id="UP001062846">
    <property type="component" value="Chromosome 5"/>
</dbReference>